<evidence type="ECO:0000256" key="1">
    <source>
        <dbReference type="SAM" id="MobiDB-lite"/>
    </source>
</evidence>
<dbReference type="EMBL" id="CP072110">
    <property type="protein sequence ID" value="QTH63487.1"/>
    <property type="molecule type" value="Genomic_DNA"/>
</dbReference>
<proteinExistence type="predicted"/>
<dbReference type="InterPro" id="IPR007495">
    <property type="entry name" value="NqrM"/>
</dbReference>
<accession>A0A975DAD0</accession>
<feature type="compositionally biased region" description="Basic and acidic residues" evidence="1">
    <location>
        <begin position="72"/>
        <end position="84"/>
    </location>
</feature>
<reference evidence="2" key="1">
    <citation type="submission" date="2021-03" db="EMBL/GenBank/DDBJ databases">
        <title>Description of Psychrosphaera ytuae sp. nov. isolated from deep sea sediment of South China Sea.</title>
        <authorList>
            <person name="Zhang J."/>
            <person name="Xu X.-D."/>
        </authorList>
    </citation>
    <scope>NUCLEOTIDE SEQUENCE</scope>
    <source>
        <strain evidence="2">MTZ26</strain>
    </source>
</reference>
<sequence length="84" mass="9356">MQIFFLTLGLLLIVFVAMSVGYVFQKKSLAGSCGGLGTLGIDKACDCDNPCEKRQERMAKEEAEKQAQSQRAAKEENWKKNQIL</sequence>
<dbReference type="Pfam" id="PF04400">
    <property type="entry name" value="NqrM"/>
    <property type="match status" value="1"/>
</dbReference>
<keyword evidence="3" id="KW-1185">Reference proteome</keyword>
<protein>
    <submittedName>
        <fullName evidence="2">(Na+)-NQR maturation NqrM</fullName>
    </submittedName>
</protein>
<feature type="region of interest" description="Disordered" evidence="1">
    <location>
        <begin position="58"/>
        <end position="84"/>
    </location>
</feature>
<name>A0A975DAD0_9GAMM</name>
<dbReference type="PANTHER" id="PTHR40691:SF1">
    <property type="entry name" value="EXPORTED PROTEIN"/>
    <property type="match status" value="1"/>
</dbReference>
<dbReference type="AlphaFoldDB" id="A0A975DAD0"/>
<organism evidence="2 3">
    <name type="scientific">Psychrosphaera ytuae</name>
    <dbReference type="NCBI Taxonomy" id="2820710"/>
    <lineage>
        <taxon>Bacteria</taxon>
        <taxon>Pseudomonadati</taxon>
        <taxon>Pseudomonadota</taxon>
        <taxon>Gammaproteobacteria</taxon>
        <taxon>Alteromonadales</taxon>
        <taxon>Pseudoalteromonadaceae</taxon>
        <taxon>Psychrosphaera</taxon>
    </lineage>
</organism>
<dbReference type="KEGG" id="psym:J1N51_12245"/>
<evidence type="ECO:0000313" key="2">
    <source>
        <dbReference type="EMBL" id="QTH63487.1"/>
    </source>
</evidence>
<dbReference type="RefSeq" id="WP_208831543.1">
    <property type="nucleotide sequence ID" value="NZ_CP072110.1"/>
</dbReference>
<evidence type="ECO:0000313" key="3">
    <source>
        <dbReference type="Proteomes" id="UP000682739"/>
    </source>
</evidence>
<dbReference type="PANTHER" id="PTHR40691">
    <property type="entry name" value="(NA+)-NQR MATURATION NQRM"/>
    <property type="match status" value="1"/>
</dbReference>
<gene>
    <name evidence="2" type="primary">nqrM</name>
    <name evidence="2" type="ORF">J1N51_12245</name>
</gene>
<dbReference type="Proteomes" id="UP000682739">
    <property type="component" value="Chromosome"/>
</dbReference>